<accession>A0ABU8BX05</accession>
<evidence type="ECO:0000313" key="1">
    <source>
        <dbReference type="EMBL" id="MEH7829220.1"/>
    </source>
</evidence>
<dbReference type="RefSeq" id="WP_335424048.1">
    <property type="nucleotide sequence ID" value="NZ_JBALHR010000008.1"/>
</dbReference>
<keyword evidence="2" id="KW-1185">Reference proteome</keyword>
<organism evidence="1 2">
    <name type="scientific">Gemmobacter denitrificans</name>
    <dbReference type="NCBI Taxonomy" id="3123040"/>
    <lineage>
        <taxon>Bacteria</taxon>
        <taxon>Pseudomonadati</taxon>
        <taxon>Pseudomonadota</taxon>
        <taxon>Alphaproteobacteria</taxon>
        <taxon>Rhodobacterales</taxon>
        <taxon>Paracoccaceae</taxon>
        <taxon>Gemmobacter</taxon>
    </lineage>
</organism>
<comment type="caution">
    <text evidence="1">The sequence shown here is derived from an EMBL/GenBank/DDBJ whole genome shotgun (WGS) entry which is preliminary data.</text>
</comment>
<proteinExistence type="predicted"/>
<dbReference type="EMBL" id="JBALHR010000008">
    <property type="protein sequence ID" value="MEH7829220.1"/>
    <property type="molecule type" value="Genomic_DNA"/>
</dbReference>
<gene>
    <name evidence="1" type="ORF">V6590_13770</name>
</gene>
<dbReference type="Proteomes" id="UP001431963">
    <property type="component" value="Unassembled WGS sequence"/>
</dbReference>
<protein>
    <submittedName>
        <fullName evidence="1">Uncharacterized protein</fullName>
    </submittedName>
</protein>
<sequence>MTMTEIEKTNPGLFGLFAEMQALMGLMPVMPLKAPSGALPDAPEGRADQVAISEEDAVEAGFDNMPV</sequence>
<reference evidence="1" key="1">
    <citation type="submission" date="2024-02" db="EMBL/GenBank/DDBJ databases">
        <title>Genome sequences of strain Gemmobacter sp. JM10B15.</title>
        <authorList>
            <person name="Zhang M."/>
        </authorList>
    </citation>
    <scope>NUCLEOTIDE SEQUENCE</scope>
    <source>
        <strain evidence="1">JM10B15</strain>
    </source>
</reference>
<evidence type="ECO:0000313" key="2">
    <source>
        <dbReference type="Proteomes" id="UP001431963"/>
    </source>
</evidence>
<name>A0ABU8BX05_9RHOB</name>